<evidence type="ECO:0000313" key="3">
    <source>
        <dbReference type="Proteomes" id="UP000495940"/>
    </source>
</evidence>
<proteinExistence type="predicted"/>
<protein>
    <submittedName>
        <fullName evidence="2">Uncharacterized protein</fullName>
    </submittedName>
</protein>
<gene>
    <name evidence="2" type="ORF">CEB94_14535</name>
</gene>
<keyword evidence="3" id="KW-1185">Reference proteome</keyword>
<accession>A0A6G5RCS4</accession>
<organism evidence="2 3">
    <name type="scientific">Streptomyces hawaiiensis</name>
    <dbReference type="NCBI Taxonomy" id="67305"/>
    <lineage>
        <taxon>Bacteria</taxon>
        <taxon>Bacillati</taxon>
        <taxon>Actinomycetota</taxon>
        <taxon>Actinomycetes</taxon>
        <taxon>Kitasatosporales</taxon>
        <taxon>Streptomycetaceae</taxon>
        <taxon>Streptomyces</taxon>
    </lineage>
</organism>
<name>A0A6G5RCS4_9ACTN</name>
<evidence type="ECO:0000256" key="1">
    <source>
        <dbReference type="SAM" id="MobiDB-lite"/>
    </source>
</evidence>
<reference evidence="2 3" key="1">
    <citation type="submission" date="2017-06" db="EMBL/GenBank/DDBJ databases">
        <title>Complete Genome Sequence of Streptomyces hawaiiensis NRRL 15010 and insights into acyldepsipeptides biosynthesis.</title>
        <authorList>
            <person name="Mariita R.M."/>
            <person name="Sello J.K."/>
        </authorList>
    </citation>
    <scope>NUCLEOTIDE SEQUENCE [LARGE SCALE GENOMIC DNA]</scope>
    <source>
        <strain evidence="2 3">ATCC 12236</strain>
    </source>
</reference>
<dbReference type="AlphaFoldDB" id="A0A6G5RCS4"/>
<evidence type="ECO:0000313" key="2">
    <source>
        <dbReference type="EMBL" id="QCD55953.1"/>
    </source>
</evidence>
<sequence length="104" mass="11787">MLHRIRRAASLTRARYFPRGRHRRSLTPFQPTSAPVSSASADEPTVVLDHTLDRASHWQPLRGEDTALVRPYVLAHEERARRHPTVVIAPQLPTDAWSTLLGVH</sequence>
<dbReference type="KEGG" id="shaw:CEB94_14535"/>
<feature type="compositionally biased region" description="Polar residues" evidence="1">
    <location>
        <begin position="27"/>
        <end position="40"/>
    </location>
</feature>
<feature type="region of interest" description="Disordered" evidence="1">
    <location>
        <begin position="22"/>
        <end position="42"/>
    </location>
</feature>
<dbReference type="Proteomes" id="UP000495940">
    <property type="component" value="Chromosome"/>
</dbReference>
<dbReference type="EMBL" id="CP021978">
    <property type="protein sequence ID" value="QCD55953.1"/>
    <property type="molecule type" value="Genomic_DNA"/>
</dbReference>